<dbReference type="EMBL" id="CP006905">
    <property type="protein sequence ID" value="AIY84479.1"/>
    <property type="molecule type" value="Genomic_DNA"/>
</dbReference>
<accession>A0A0A7FXW0</accession>
<dbReference type="InterPro" id="IPR002798">
    <property type="entry name" value="SpoIIM-like"/>
</dbReference>
<dbReference type="NCBIfam" id="TIGR02831">
    <property type="entry name" value="spo_II_M"/>
    <property type="match status" value="1"/>
</dbReference>
<dbReference type="PIRSF" id="PIRSF038973">
    <property type="entry name" value="SpoIIM"/>
    <property type="match status" value="1"/>
</dbReference>
<sequence>MKEMAKKIGNAFEEHKIYYLLVLLFFCVGIVLGVCAVKSMNVTDRQDLTSYYTSFVNSIGKKPIDYGILLLDVLKKNILLIVPIIIFSFTFFGAPIILGIDLIKGFTIGYTFTFLLTTFNGKGLGIALSSIIPQNIVYIPCLIALSIMALSLSTTKFKEKFIRKTPIKNLIFYKGGLNIIIILLCIFIIGIVVETYICPNLIKFVLTKFYL</sequence>
<feature type="transmembrane region" description="Helical" evidence="1">
    <location>
        <begin position="123"/>
        <end position="150"/>
    </location>
</feature>
<feature type="transmembrane region" description="Helical" evidence="1">
    <location>
        <begin position="17"/>
        <end position="37"/>
    </location>
</feature>
<dbReference type="AlphaFoldDB" id="A0A0A7FXW0"/>
<dbReference type="KEGG" id="cbv:U729_2676"/>
<feature type="transmembrane region" description="Helical" evidence="1">
    <location>
        <begin position="78"/>
        <end position="103"/>
    </location>
</feature>
<keyword evidence="1" id="KW-0812">Transmembrane</keyword>
<dbReference type="eggNOG" id="COG1300">
    <property type="taxonomic scope" value="Bacteria"/>
</dbReference>
<proteinExistence type="predicted"/>
<evidence type="ECO:0000256" key="1">
    <source>
        <dbReference type="SAM" id="Phobius"/>
    </source>
</evidence>
<dbReference type="HOGENOM" id="CLU_085980_0_0_9"/>
<evidence type="ECO:0000313" key="3">
    <source>
        <dbReference type="Proteomes" id="UP000030635"/>
    </source>
</evidence>
<dbReference type="Proteomes" id="UP000030635">
    <property type="component" value="Chromosome"/>
</dbReference>
<reference evidence="2 3" key="1">
    <citation type="journal article" date="2015" name="Infect. Genet. Evol.">
        <title>Genomic sequences of six botulinum neurotoxin-producing strains representing three clostridial species illustrate the mobility and diversity of botulinum neurotoxin genes.</title>
        <authorList>
            <person name="Smith T.J."/>
            <person name="Hill K.K."/>
            <person name="Xie G."/>
            <person name="Foley B.T."/>
            <person name="Williamson C.H."/>
            <person name="Foster J.T."/>
            <person name="Johnson S.L."/>
            <person name="Chertkov O."/>
            <person name="Teshima H."/>
            <person name="Gibbons H.S."/>
            <person name="Johnsky L.A."/>
            <person name="Karavis M.A."/>
            <person name="Smith L.A."/>
        </authorList>
    </citation>
    <scope>NUCLEOTIDE SEQUENCE [LARGE SCALE GENOMIC DNA]</scope>
    <source>
        <strain evidence="2">Sullivan</strain>
    </source>
</reference>
<dbReference type="STRING" id="1561.NPD11_351"/>
<keyword evidence="3" id="KW-1185">Reference proteome</keyword>
<dbReference type="Pfam" id="PF01944">
    <property type="entry name" value="SpoIIM"/>
    <property type="match status" value="1"/>
</dbReference>
<dbReference type="InterPro" id="IPR014196">
    <property type="entry name" value="SpoIIM"/>
</dbReference>
<organism evidence="2 3">
    <name type="scientific">Clostridium baratii str. Sullivan</name>
    <dbReference type="NCBI Taxonomy" id="1415775"/>
    <lineage>
        <taxon>Bacteria</taxon>
        <taxon>Bacillati</taxon>
        <taxon>Bacillota</taxon>
        <taxon>Clostridia</taxon>
        <taxon>Eubacteriales</taxon>
        <taxon>Clostridiaceae</taxon>
        <taxon>Clostridium</taxon>
    </lineage>
</organism>
<gene>
    <name evidence="2" type="primary">spoIIM</name>
    <name evidence="2" type="ORF">U729_2676</name>
</gene>
<keyword evidence="1" id="KW-0472">Membrane</keyword>
<protein>
    <submittedName>
        <fullName evidence="2">Stage II sporulation protein M</fullName>
    </submittedName>
</protein>
<keyword evidence="1" id="KW-1133">Transmembrane helix</keyword>
<feature type="transmembrane region" description="Helical" evidence="1">
    <location>
        <begin position="171"/>
        <end position="193"/>
    </location>
</feature>
<dbReference type="RefSeq" id="WP_039315889.1">
    <property type="nucleotide sequence ID" value="NZ_CP006905.1"/>
</dbReference>
<name>A0A0A7FXW0_9CLOT</name>
<dbReference type="OrthoDB" id="1707382at2"/>
<evidence type="ECO:0000313" key="2">
    <source>
        <dbReference type="EMBL" id="AIY84479.1"/>
    </source>
</evidence>